<comment type="caution">
    <text evidence="5">The sequence shown here is derived from an EMBL/GenBank/DDBJ whole genome shotgun (WGS) entry which is preliminary data.</text>
</comment>
<dbReference type="CDD" id="cd12087">
    <property type="entry name" value="TM_EGFR-like"/>
    <property type="match status" value="1"/>
</dbReference>
<feature type="transmembrane region" description="Helical" evidence="3">
    <location>
        <begin position="355"/>
        <end position="377"/>
    </location>
</feature>
<dbReference type="SUPFAM" id="SSF50630">
    <property type="entry name" value="Acid proteases"/>
    <property type="match status" value="1"/>
</dbReference>
<dbReference type="Gene3D" id="2.40.70.10">
    <property type="entry name" value="Acid Proteases"/>
    <property type="match status" value="2"/>
</dbReference>
<dbReference type="InterPro" id="IPR033121">
    <property type="entry name" value="PEPTIDASE_A1"/>
</dbReference>
<protein>
    <recommendedName>
        <fullName evidence="4">Peptidase A1 domain-containing protein</fullName>
    </recommendedName>
</protein>
<evidence type="ECO:0000256" key="3">
    <source>
        <dbReference type="SAM" id="Phobius"/>
    </source>
</evidence>
<dbReference type="EMBL" id="JAUTXT010000002">
    <property type="protein sequence ID" value="KAK3679517.1"/>
    <property type="molecule type" value="Genomic_DNA"/>
</dbReference>
<dbReference type="Pfam" id="PF00026">
    <property type="entry name" value="Asp"/>
    <property type="match status" value="1"/>
</dbReference>
<feature type="region of interest" description="Disordered" evidence="2">
    <location>
        <begin position="427"/>
        <end position="469"/>
    </location>
</feature>
<sequence length="469" mass="50521">MDEGCWQANPGLGDCASARGGTFVRNQSFSWSTQRLPSSGLLQLNTFEEGGLGLSGNAYYGFETVTLGIAGQNLPTLATQLVAGIATDNYFLGSLGLSPISFNITNLNSPLPSVLGQLRNQSLVPSLSWAYSAGASYRSPANYGSLVFGGYDQSLIASTGVLKNAPFSGDTSRDLQVQLQSITYDTLGSTPLLSQNISVFIDSMVSQLWLPLSVCQNFESAFNLTWDDSQSLYVISQAVHKSLMAQNPTFTFRLSGHDGVDNTSIVLPYAAFNMNATQPLANTTSYYFPLQRAKDDTQYTLGRVFLQEAYIIADYDRQTFSVSPLRSNSAAQKLVPICAPGNSKVCGGGGISGGAIAGIVIGILAVLAIVAIMLWYIRRRSAKAKKAREEAIAEATVDEKQDEHSKQPFLPRQAELGADGAAIYEMDRRHEIRPELPGQTKSHEMGTAERKHEMGVSEPAAAELEAPLK</sequence>
<gene>
    <name evidence="5" type="ORF">LTR78_001078</name>
</gene>
<dbReference type="GO" id="GO:0006508">
    <property type="term" value="P:proteolysis"/>
    <property type="evidence" value="ECO:0007669"/>
    <property type="project" value="InterPro"/>
</dbReference>
<feature type="domain" description="Peptidase A1" evidence="4">
    <location>
        <begin position="1"/>
        <end position="323"/>
    </location>
</feature>
<accession>A0AAE0WWC4</accession>
<dbReference type="Proteomes" id="UP001274830">
    <property type="component" value="Unassembled WGS sequence"/>
</dbReference>
<dbReference type="InterPro" id="IPR021109">
    <property type="entry name" value="Peptidase_aspartic_dom_sf"/>
</dbReference>
<dbReference type="PANTHER" id="PTHR47966">
    <property type="entry name" value="BETA-SITE APP-CLEAVING ENZYME, ISOFORM A-RELATED"/>
    <property type="match status" value="1"/>
</dbReference>
<keyword evidence="3" id="KW-0812">Transmembrane</keyword>
<evidence type="ECO:0000313" key="6">
    <source>
        <dbReference type="Proteomes" id="UP001274830"/>
    </source>
</evidence>
<feature type="compositionally biased region" description="Basic and acidic residues" evidence="2">
    <location>
        <begin position="441"/>
        <end position="455"/>
    </location>
</feature>
<evidence type="ECO:0000313" key="5">
    <source>
        <dbReference type="EMBL" id="KAK3679517.1"/>
    </source>
</evidence>
<keyword evidence="6" id="KW-1185">Reference proteome</keyword>
<dbReference type="AlphaFoldDB" id="A0AAE0WWC4"/>
<evidence type="ECO:0000256" key="1">
    <source>
        <dbReference type="ARBA" id="ARBA00007447"/>
    </source>
</evidence>
<dbReference type="PROSITE" id="PS51767">
    <property type="entry name" value="PEPTIDASE_A1"/>
    <property type="match status" value="1"/>
</dbReference>
<reference evidence="5" key="1">
    <citation type="submission" date="2023-07" db="EMBL/GenBank/DDBJ databases">
        <title>Black Yeasts Isolated from many extreme environments.</title>
        <authorList>
            <person name="Coleine C."/>
            <person name="Stajich J.E."/>
            <person name="Selbmann L."/>
        </authorList>
    </citation>
    <scope>NUCLEOTIDE SEQUENCE</scope>
    <source>
        <strain evidence="5">CCFEE 5485</strain>
    </source>
</reference>
<comment type="similarity">
    <text evidence="1">Belongs to the peptidase A1 family.</text>
</comment>
<dbReference type="GO" id="GO:0000324">
    <property type="term" value="C:fungal-type vacuole"/>
    <property type="evidence" value="ECO:0007669"/>
    <property type="project" value="TreeGrafter"/>
</dbReference>
<proteinExistence type="inferred from homology"/>
<dbReference type="PANTHER" id="PTHR47966:SF51">
    <property type="entry name" value="BETA-SITE APP-CLEAVING ENZYME, ISOFORM A-RELATED"/>
    <property type="match status" value="1"/>
</dbReference>
<organism evidence="5 6">
    <name type="scientific">Recurvomyces mirabilis</name>
    <dbReference type="NCBI Taxonomy" id="574656"/>
    <lineage>
        <taxon>Eukaryota</taxon>
        <taxon>Fungi</taxon>
        <taxon>Dikarya</taxon>
        <taxon>Ascomycota</taxon>
        <taxon>Pezizomycotina</taxon>
        <taxon>Dothideomycetes</taxon>
        <taxon>Dothideomycetidae</taxon>
        <taxon>Mycosphaerellales</taxon>
        <taxon>Teratosphaeriaceae</taxon>
        <taxon>Recurvomyces</taxon>
    </lineage>
</organism>
<keyword evidence="3" id="KW-0472">Membrane</keyword>
<evidence type="ECO:0000256" key="2">
    <source>
        <dbReference type="SAM" id="MobiDB-lite"/>
    </source>
</evidence>
<feature type="compositionally biased region" description="Low complexity" evidence="2">
    <location>
        <begin position="458"/>
        <end position="469"/>
    </location>
</feature>
<name>A0AAE0WWC4_9PEZI</name>
<keyword evidence="3" id="KW-1133">Transmembrane helix</keyword>
<evidence type="ECO:0000259" key="4">
    <source>
        <dbReference type="PROSITE" id="PS51767"/>
    </source>
</evidence>
<dbReference type="GO" id="GO:0004190">
    <property type="term" value="F:aspartic-type endopeptidase activity"/>
    <property type="evidence" value="ECO:0007669"/>
    <property type="project" value="InterPro"/>
</dbReference>
<dbReference type="InterPro" id="IPR001461">
    <property type="entry name" value="Aspartic_peptidase_A1"/>
</dbReference>